<dbReference type="PIRSF" id="PIRSF000090">
    <property type="entry name" value="Beta-ETF"/>
    <property type="match status" value="1"/>
</dbReference>
<dbReference type="AlphaFoldDB" id="A0A7I7QS26"/>
<keyword evidence="12" id="KW-1185">Reference proteome</keyword>
<comment type="function">
    <text evidence="7">The electron transfer flavoprotein serves as a specific electron acceptor for other dehydrogenases. It transfers the electrons to the main respiratory chain via ETF-ubiquinone oxidoreductase (ETF dehydrogenase).</text>
</comment>
<evidence type="ECO:0000256" key="2">
    <source>
        <dbReference type="ARBA" id="ARBA00007557"/>
    </source>
</evidence>
<gene>
    <name evidence="11" type="primary">etfB</name>
    <name evidence="11" type="ORF">MSEDJ_32740</name>
</gene>
<name>A0A7I7QS26_9MYCO</name>
<evidence type="ECO:0000313" key="12">
    <source>
        <dbReference type="Proteomes" id="UP000467193"/>
    </source>
</evidence>
<dbReference type="Pfam" id="PF01012">
    <property type="entry name" value="ETF"/>
    <property type="match status" value="1"/>
</dbReference>
<keyword evidence="5" id="KW-0813">Transport</keyword>
<comment type="subunit">
    <text evidence="3">Heterodimer of an alpha and a beta subunit.</text>
</comment>
<organism evidence="11 12">
    <name type="scientific">Mycolicibacterium sediminis</name>
    <dbReference type="NCBI Taxonomy" id="1286180"/>
    <lineage>
        <taxon>Bacteria</taxon>
        <taxon>Bacillati</taxon>
        <taxon>Actinomycetota</taxon>
        <taxon>Actinomycetes</taxon>
        <taxon>Mycobacteriales</taxon>
        <taxon>Mycobacteriaceae</taxon>
        <taxon>Mycolicibacterium</taxon>
    </lineage>
</organism>
<evidence type="ECO:0000256" key="8">
    <source>
        <dbReference type="ARBA" id="ARBA00042002"/>
    </source>
</evidence>
<accession>A0A7I7QS26</accession>
<evidence type="ECO:0000313" key="11">
    <source>
        <dbReference type="EMBL" id="BBY29178.1"/>
    </source>
</evidence>
<comment type="cofactor">
    <cofactor evidence="1">
        <name>FAD</name>
        <dbReference type="ChEBI" id="CHEBI:57692"/>
    </cofactor>
</comment>
<proteinExistence type="inferred from homology"/>
<evidence type="ECO:0000256" key="7">
    <source>
        <dbReference type="ARBA" id="ARBA00025649"/>
    </source>
</evidence>
<dbReference type="EMBL" id="AP022588">
    <property type="protein sequence ID" value="BBY29178.1"/>
    <property type="molecule type" value="Genomic_DNA"/>
</dbReference>
<sequence length="263" mass="27753">MGNIVVLIKQVPDYEDRKLADDHTLDRAGSDAVLDEINEKAVEVALQLKEKHADAGYNVVVLTAGPSGAETAIRKALSMGADEAYHLSDEKLHGSDIVQTSYALASALGQIEDVQLVVAGNESSDGVGGSLPSILSYYLGVPQLTHMRSIEIADGKITGERETDDGVFELEATLPAVVSVSEKIVEDARFPSFKGIMAAKKKTVTPLTLDAIGVEDGIVGGDVSESKVQNVAPKPPKTAGEKITDEGEGGQKIAEYLVAQKLV</sequence>
<dbReference type="InterPro" id="IPR014730">
    <property type="entry name" value="ETF_a/b_N"/>
</dbReference>
<dbReference type="PANTHER" id="PTHR21294:SF8">
    <property type="entry name" value="ELECTRON TRANSFER FLAVOPROTEIN SUBUNIT BETA"/>
    <property type="match status" value="1"/>
</dbReference>
<evidence type="ECO:0000256" key="6">
    <source>
        <dbReference type="ARBA" id="ARBA00022982"/>
    </source>
</evidence>
<dbReference type="CDD" id="cd01714">
    <property type="entry name" value="ETF_beta"/>
    <property type="match status" value="1"/>
</dbReference>
<dbReference type="SMART" id="SM00893">
    <property type="entry name" value="ETF"/>
    <property type="match status" value="1"/>
</dbReference>
<dbReference type="SUPFAM" id="SSF52402">
    <property type="entry name" value="Adenine nucleotide alpha hydrolases-like"/>
    <property type="match status" value="1"/>
</dbReference>
<dbReference type="GO" id="GO:0009055">
    <property type="term" value="F:electron transfer activity"/>
    <property type="evidence" value="ECO:0007669"/>
    <property type="project" value="InterPro"/>
</dbReference>
<evidence type="ECO:0000256" key="1">
    <source>
        <dbReference type="ARBA" id="ARBA00001974"/>
    </source>
</evidence>
<keyword evidence="6" id="KW-0249">Electron transport</keyword>
<dbReference type="InterPro" id="IPR014729">
    <property type="entry name" value="Rossmann-like_a/b/a_fold"/>
</dbReference>
<evidence type="ECO:0000256" key="4">
    <source>
        <dbReference type="ARBA" id="ARBA00016797"/>
    </source>
</evidence>
<dbReference type="RefSeq" id="WP_163797968.1">
    <property type="nucleotide sequence ID" value="NZ_AP022588.1"/>
</dbReference>
<dbReference type="GO" id="GO:0005829">
    <property type="term" value="C:cytosol"/>
    <property type="evidence" value="ECO:0007669"/>
    <property type="project" value="TreeGrafter"/>
</dbReference>
<comment type="similarity">
    <text evidence="2">Belongs to the ETF beta-subunit/FixA family.</text>
</comment>
<evidence type="ECO:0000259" key="10">
    <source>
        <dbReference type="SMART" id="SM00893"/>
    </source>
</evidence>
<dbReference type="Proteomes" id="UP000467193">
    <property type="component" value="Chromosome"/>
</dbReference>
<dbReference type="InterPro" id="IPR033948">
    <property type="entry name" value="ETF_beta_N"/>
</dbReference>
<reference evidence="11 12" key="1">
    <citation type="journal article" date="2019" name="Emerg. Microbes Infect.">
        <title>Comprehensive subspecies identification of 175 nontuberculous mycobacteria species based on 7547 genomic profiles.</title>
        <authorList>
            <person name="Matsumoto Y."/>
            <person name="Kinjo T."/>
            <person name="Motooka D."/>
            <person name="Nabeya D."/>
            <person name="Jung N."/>
            <person name="Uechi K."/>
            <person name="Horii T."/>
            <person name="Iida T."/>
            <person name="Fujita J."/>
            <person name="Nakamura S."/>
        </authorList>
    </citation>
    <scope>NUCLEOTIDE SEQUENCE [LARGE SCALE GENOMIC DNA]</scope>
    <source>
        <strain evidence="11 12">JCM 17899</strain>
    </source>
</reference>
<dbReference type="InterPro" id="IPR000049">
    <property type="entry name" value="ET-Flavoprotein_bsu_CS"/>
</dbReference>
<dbReference type="PROSITE" id="PS01065">
    <property type="entry name" value="ETF_BETA"/>
    <property type="match status" value="1"/>
</dbReference>
<dbReference type="Gene3D" id="3.40.50.620">
    <property type="entry name" value="HUPs"/>
    <property type="match status" value="1"/>
</dbReference>
<comment type="cofactor">
    <cofactor evidence="9">
        <name>AMP</name>
        <dbReference type="ChEBI" id="CHEBI:456215"/>
    </cofactor>
</comment>
<dbReference type="InterPro" id="IPR012255">
    <property type="entry name" value="ETF_b"/>
</dbReference>
<protein>
    <recommendedName>
        <fullName evidence="4">Electron transfer flavoprotein subunit beta</fullName>
    </recommendedName>
    <alternativeName>
        <fullName evidence="8">Electron transfer flavoprotein small subunit</fullName>
    </alternativeName>
</protein>
<feature type="domain" description="Electron transfer flavoprotein alpha/beta-subunit N-terminal" evidence="10">
    <location>
        <begin position="22"/>
        <end position="216"/>
    </location>
</feature>
<dbReference type="PANTHER" id="PTHR21294">
    <property type="entry name" value="ELECTRON TRANSFER FLAVOPROTEIN BETA-SUBUNIT"/>
    <property type="match status" value="1"/>
</dbReference>
<dbReference type="KEGG" id="msei:MSEDJ_32740"/>
<evidence type="ECO:0000256" key="3">
    <source>
        <dbReference type="ARBA" id="ARBA00011355"/>
    </source>
</evidence>
<evidence type="ECO:0000256" key="5">
    <source>
        <dbReference type="ARBA" id="ARBA00022448"/>
    </source>
</evidence>
<evidence type="ECO:0000256" key="9">
    <source>
        <dbReference type="ARBA" id="ARBA00049933"/>
    </source>
</evidence>